<dbReference type="Proteomes" id="UP000663720">
    <property type="component" value="Chromosome"/>
</dbReference>
<dbReference type="PANTHER" id="PTHR30448">
    <property type="entry name" value="RNASE ADAPTER PROTEIN RAPZ"/>
    <property type="match status" value="1"/>
</dbReference>
<evidence type="ECO:0000259" key="5">
    <source>
        <dbReference type="Pfam" id="PF03668"/>
    </source>
</evidence>
<feature type="binding site" evidence="4">
    <location>
        <begin position="62"/>
        <end position="65"/>
    </location>
    <ligand>
        <name>GTP</name>
        <dbReference type="ChEBI" id="CHEBI:37565"/>
    </ligand>
</feature>
<dbReference type="PANTHER" id="PTHR30448:SF0">
    <property type="entry name" value="RNASE ADAPTER PROTEIN RAPZ"/>
    <property type="match status" value="1"/>
</dbReference>
<dbReference type="InterPro" id="IPR053931">
    <property type="entry name" value="RapZ_C"/>
</dbReference>
<sequence>MKNLKIVIITGLSGSGKSTALAAFEDAGFYCVDNMPVILLPKLLELPIESASEITGLAFVMDLREKQFLSQYLSVFEELKAKGYLFKILFLEADEKILMQRFSQTRRYHPLAKDKGLAEGIMAEKNLLKDLRESSDQLIDTSRYTVHDLKAMILGLARENKKRIPMRINIMSFGFKFGIPHDADLVMDVRFLANPYFIPELKSLNGETKEIQDFVLKRDETKKFISKYLDFIDFLIPLYEKEGKAYLTLGIGCTGGKHRSVAVACSIFNSINTPERWVNITHRDIGKN</sequence>
<dbReference type="EMBL" id="CP061799">
    <property type="protein sequence ID" value="QTA78624.1"/>
    <property type="molecule type" value="Genomic_DNA"/>
</dbReference>
<dbReference type="PIRSF" id="PIRSF005052">
    <property type="entry name" value="P-loopkin"/>
    <property type="match status" value="1"/>
</dbReference>
<proteinExistence type="inferred from homology"/>
<keyword evidence="2 4" id="KW-0067">ATP-binding</keyword>
<dbReference type="NCBIfam" id="NF003828">
    <property type="entry name" value="PRK05416.1"/>
    <property type="match status" value="1"/>
</dbReference>
<reference evidence="7" key="1">
    <citation type="journal article" date="2021" name="Microb. Physiol.">
        <title>Proteogenomic Insights into the Physiology of Marine, Sulfate-Reducing, Filamentous Desulfonema limicola and Desulfonema magnum.</title>
        <authorList>
            <person name="Schnaars V."/>
            <person name="Wohlbrand L."/>
            <person name="Scheve S."/>
            <person name="Hinrichs C."/>
            <person name="Reinhardt R."/>
            <person name="Rabus R."/>
        </authorList>
    </citation>
    <scope>NUCLEOTIDE SEQUENCE</scope>
    <source>
        <strain evidence="7">5ac10</strain>
    </source>
</reference>
<keyword evidence="3 4" id="KW-0342">GTP-binding</keyword>
<keyword evidence="7" id="KW-0378">Hydrolase</keyword>
<evidence type="ECO:0000259" key="6">
    <source>
        <dbReference type="Pfam" id="PF22740"/>
    </source>
</evidence>
<feature type="domain" description="RapZ C-terminal" evidence="6">
    <location>
        <begin position="166"/>
        <end position="285"/>
    </location>
</feature>
<gene>
    <name evidence="7" type="ORF">dnl_08480</name>
</gene>
<dbReference type="AlphaFoldDB" id="A0A975B4J1"/>
<dbReference type="HAMAP" id="MF_00636">
    <property type="entry name" value="RapZ_like"/>
    <property type="match status" value="1"/>
</dbReference>
<dbReference type="KEGG" id="dli:dnl_08480"/>
<accession>A0A975B4J1</accession>
<evidence type="ECO:0000256" key="1">
    <source>
        <dbReference type="ARBA" id="ARBA00022741"/>
    </source>
</evidence>
<dbReference type="InterPro" id="IPR053930">
    <property type="entry name" value="RapZ-like_N"/>
</dbReference>
<evidence type="ECO:0000313" key="8">
    <source>
        <dbReference type="Proteomes" id="UP000663720"/>
    </source>
</evidence>
<evidence type="ECO:0000256" key="4">
    <source>
        <dbReference type="HAMAP-Rule" id="MF_00636"/>
    </source>
</evidence>
<organism evidence="7 8">
    <name type="scientific">Desulfonema limicola</name>
    <dbReference type="NCBI Taxonomy" id="45656"/>
    <lineage>
        <taxon>Bacteria</taxon>
        <taxon>Pseudomonadati</taxon>
        <taxon>Thermodesulfobacteriota</taxon>
        <taxon>Desulfobacteria</taxon>
        <taxon>Desulfobacterales</taxon>
        <taxon>Desulfococcaceae</taxon>
        <taxon>Desulfonema</taxon>
    </lineage>
</organism>
<keyword evidence="8" id="KW-1185">Reference proteome</keyword>
<evidence type="ECO:0000256" key="2">
    <source>
        <dbReference type="ARBA" id="ARBA00022840"/>
    </source>
</evidence>
<protein>
    <submittedName>
        <fullName evidence="7">NTP hydrolase p-loop-containing</fullName>
    </submittedName>
</protein>
<evidence type="ECO:0000256" key="3">
    <source>
        <dbReference type="ARBA" id="ARBA00023134"/>
    </source>
</evidence>
<dbReference type="GO" id="GO:0016787">
    <property type="term" value="F:hydrolase activity"/>
    <property type="evidence" value="ECO:0007669"/>
    <property type="project" value="UniProtKB-KW"/>
</dbReference>
<evidence type="ECO:0000313" key="7">
    <source>
        <dbReference type="EMBL" id="QTA78624.1"/>
    </source>
</evidence>
<feature type="domain" description="RapZ-like N-terminal" evidence="5">
    <location>
        <begin position="5"/>
        <end position="154"/>
    </location>
</feature>
<feature type="binding site" evidence="4">
    <location>
        <begin position="11"/>
        <end position="18"/>
    </location>
    <ligand>
        <name>ATP</name>
        <dbReference type="ChEBI" id="CHEBI:30616"/>
    </ligand>
</feature>
<name>A0A975B4J1_9BACT</name>
<dbReference type="GO" id="GO:0005525">
    <property type="term" value="F:GTP binding"/>
    <property type="evidence" value="ECO:0007669"/>
    <property type="project" value="UniProtKB-UniRule"/>
</dbReference>
<dbReference type="Pfam" id="PF03668">
    <property type="entry name" value="RapZ-like_N"/>
    <property type="match status" value="1"/>
</dbReference>
<keyword evidence="1 4" id="KW-0547">Nucleotide-binding</keyword>
<dbReference type="InterPro" id="IPR027417">
    <property type="entry name" value="P-loop_NTPase"/>
</dbReference>
<dbReference type="GO" id="GO:0005524">
    <property type="term" value="F:ATP binding"/>
    <property type="evidence" value="ECO:0007669"/>
    <property type="project" value="UniProtKB-UniRule"/>
</dbReference>
<dbReference type="RefSeq" id="WP_207690456.1">
    <property type="nucleotide sequence ID" value="NZ_CP061799.1"/>
</dbReference>
<dbReference type="SUPFAM" id="SSF52540">
    <property type="entry name" value="P-loop containing nucleoside triphosphate hydrolases"/>
    <property type="match status" value="1"/>
</dbReference>
<dbReference type="Pfam" id="PF22740">
    <property type="entry name" value="PapZ_C"/>
    <property type="match status" value="1"/>
</dbReference>
<dbReference type="InterPro" id="IPR005337">
    <property type="entry name" value="RapZ-like"/>
</dbReference>